<evidence type="ECO:0000313" key="1">
    <source>
        <dbReference type="EMBL" id="EKX72611.1"/>
    </source>
</evidence>
<organism evidence="1 2">
    <name type="scientific">Theileria equi strain WA</name>
    <dbReference type="NCBI Taxonomy" id="1537102"/>
    <lineage>
        <taxon>Eukaryota</taxon>
        <taxon>Sar</taxon>
        <taxon>Alveolata</taxon>
        <taxon>Apicomplexa</taxon>
        <taxon>Aconoidasida</taxon>
        <taxon>Piroplasmida</taxon>
        <taxon>Theileriidae</taxon>
        <taxon>Theileria</taxon>
    </lineage>
</organism>
<evidence type="ECO:0000313" key="2">
    <source>
        <dbReference type="Proteomes" id="UP000031512"/>
    </source>
</evidence>
<comment type="caution">
    <text evidence="1">The sequence shown here is derived from an EMBL/GenBank/DDBJ whole genome shotgun (WGS) entry which is preliminary data.</text>
</comment>
<sequence>MILVNVNDGTVHKEIFRYKEQTGRNGNDKSAWQRSTSYAGEIATLKVSFDPKKFTLDISSLGEDENFTLVKEEKNGVLTLLFATKQGYSIEKVVNGSETICAINGDFRSFLCEYHSKGDSKLLRVHTEKDFKVSLSWYEKSSDKWNQMKPDDFLKKLNEMRGVPNPTPKSNITP</sequence>
<name>L1LBA4_THEEQ</name>
<keyword evidence="2" id="KW-1185">Reference proteome</keyword>
<dbReference type="RefSeq" id="XP_004832063.1">
    <property type="nucleotide sequence ID" value="XM_004832006.1"/>
</dbReference>
<dbReference type="GeneID" id="15804245"/>
<reference evidence="1 2" key="1">
    <citation type="journal article" date="2012" name="BMC Genomics">
        <title>Comparative genomic analysis and phylogenetic position of Theileria equi.</title>
        <authorList>
            <person name="Kappmeyer L.S."/>
            <person name="Thiagarajan M."/>
            <person name="Herndon D.R."/>
            <person name="Ramsay J.D."/>
            <person name="Caler E."/>
            <person name="Djikeng A."/>
            <person name="Gillespie J.J."/>
            <person name="Lau A.O."/>
            <person name="Roalson E.H."/>
            <person name="Silva J.C."/>
            <person name="Silva M.G."/>
            <person name="Suarez C.E."/>
            <person name="Ueti M.W."/>
            <person name="Nene V.M."/>
            <person name="Mealey R.H."/>
            <person name="Knowles D.P."/>
            <person name="Brayton K.A."/>
        </authorList>
    </citation>
    <scope>NUCLEOTIDE SEQUENCE [LARGE SCALE GENOMIC DNA]</scope>
    <source>
        <strain evidence="1 2">WA</strain>
    </source>
</reference>
<dbReference type="EMBL" id="ACOU01000006">
    <property type="protein sequence ID" value="EKX72611.1"/>
    <property type="molecule type" value="Genomic_DNA"/>
</dbReference>
<dbReference type="VEuPathDB" id="PiroplasmaDB:BEWA_044520"/>
<dbReference type="AlphaFoldDB" id="L1LBA4"/>
<dbReference type="KEGG" id="beq:BEWA_044520"/>
<proteinExistence type="predicted"/>
<accession>L1LBA4</accession>
<gene>
    <name evidence="1" type="ORF">BEWA_044520</name>
</gene>
<protein>
    <submittedName>
        <fullName evidence="1">Uncharacterized protein</fullName>
    </submittedName>
</protein>
<dbReference type="Proteomes" id="UP000031512">
    <property type="component" value="Unassembled WGS sequence"/>
</dbReference>